<name>A0ABP9QRK3_9RHOO</name>
<organism evidence="2 3">
    <name type="scientific">Viridibacterium curvum</name>
    <dbReference type="NCBI Taxonomy" id="1101404"/>
    <lineage>
        <taxon>Bacteria</taxon>
        <taxon>Pseudomonadati</taxon>
        <taxon>Pseudomonadota</taxon>
        <taxon>Betaproteobacteria</taxon>
        <taxon>Rhodocyclales</taxon>
        <taxon>Rhodocyclaceae</taxon>
        <taxon>Viridibacterium</taxon>
    </lineage>
</organism>
<gene>
    <name evidence="2" type="ORF">GCM10025770_22930</name>
</gene>
<feature type="transmembrane region" description="Helical" evidence="1">
    <location>
        <begin position="102"/>
        <end position="119"/>
    </location>
</feature>
<feature type="transmembrane region" description="Helical" evidence="1">
    <location>
        <begin position="153"/>
        <end position="171"/>
    </location>
</feature>
<protein>
    <recommendedName>
        <fullName evidence="4">DUF4184 family protein</fullName>
    </recommendedName>
</protein>
<keyword evidence="3" id="KW-1185">Reference proteome</keyword>
<evidence type="ECO:0000313" key="2">
    <source>
        <dbReference type="EMBL" id="GAA5166194.1"/>
    </source>
</evidence>
<evidence type="ECO:0000313" key="3">
    <source>
        <dbReference type="Proteomes" id="UP001500547"/>
    </source>
</evidence>
<keyword evidence="1" id="KW-1133">Transmembrane helix</keyword>
<feature type="transmembrane region" description="Helical" evidence="1">
    <location>
        <begin position="62"/>
        <end position="82"/>
    </location>
</feature>
<keyword evidence="1" id="KW-0472">Membrane</keyword>
<keyword evidence="1" id="KW-0812">Transmembrane</keyword>
<comment type="caution">
    <text evidence="2">The sequence shown here is derived from an EMBL/GenBank/DDBJ whole genome shotgun (WGS) entry which is preliminary data.</text>
</comment>
<reference evidence="3" key="1">
    <citation type="journal article" date="2019" name="Int. J. Syst. Evol. Microbiol.">
        <title>The Global Catalogue of Microorganisms (GCM) 10K type strain sequencing project: providing services to taxonomists for standard genome sequencing and annotation.</title>
        <authorList>
            <consortium name="The Broad Institute Genomics Platform"/>
            <consortium name="The Broad Institute Genome Sequencing Center for Infectious Disease"/>
            <person name="Wu L."/>
            <person name="Ma J."/>
        </authorList>
    </citation>
    <scope>NUCLEOTIDE SEQUENCE [LARGE SCALE GENOMIC DNA]</scope>
    <source>
        <strain evidence="3">JCM 18715</strain>
    </source>
</reference>
<dbReference type="Pfam" id="PF13803">
    <property type="entry name" value="DUF4184"/>
    <property type="match status" value="1"/>
</dbReference>
<feature type="transmembrane region" description="Helical" evidence="1">
    <location>
        <begin position="220"/>
        <end position="241"/>
    </location>
</feature>
<sequence>MPFTVSHIAAVLPLRRTRHGQRLPITALIIGSMAPDFGFLIPGLDRSLSHSFSGLFAFSLPMGWLVCLLWRYVLQAPLLALLSRPLERRLYCVLGEEAPRSFLVTSAALLIGAASHVVWDAFTHFNGFGAQWIPLLTRPVATWSGFTLPWCDLFQHLSSLLGLLYVGAYACRWHTRSGPQEARDSLRRTLWGLALVCAPLAAGYAALLACLPPASIQAAAAWAAGLMLKTSALGILIYAACWHVQHFRRHSGGLRGAPRRV</sequence>
<dbReference type="EMBL" id="BAABLD010000008">
    <property type="protein sequence ID" value="GAA5166194.1"/>
    <property type="molecule type" value="Genomic_DNA"/>
</dbReference>
<dbReference type="RefSeq" id="WP_345533095.1">
    <property type="nucleotide sequence ID" value="NZ_BAABLD010000008.1"/>
</dbReference>
<evidence type="ECO:0008006" key="4">
    <source>
        <dbReference type="Google" id="ProtNLM"/>
    </source>
</evidence>
<accession>A0ABP9QRK3</accession>
<dbReference type="InterPro" id="IPR025238">
    <property type="entry name" value="DUF4184"/>
</dbReference>
<evidence type="ECO:0000256" key="1">
    <source>
        <dbReference type="SAM" id="Phobius"/>
    </source>
</evidence>
<proteinExistence type="predicted"/>
<dbReference type="Proteomes" id="UP001500547">
    <property type="component" value="Unassembled WGS sequence"/>
</dbReference>
<feature type="transmembrane region" description="Helical" evidence="1">
    <location>
        <begin position="23"/>
        <end position="42"/>
    </location>
</feature>
<feature type="transmembrane region" description="Helical" evidence="1">
    <location>
        <begin position="191"/>
        <end position="214"/>
    </location>
</feature>